<reference evidence="1 2" key="1">
    <citation type="submission" date="2017-01" db="EMBL/GenBank/DDBJ databases">
        <authorList>
            <person name="Mah S.A."/>
            <person name="Swanson W.J."/>
            <person name="Moy G.W."/>
            <person name="Vacquier V.D."/>
        </authorList>
    </citation>
    <scope>NUCLEOTIDE SEQUENCE [LARGE SCALE GENOMIC DNA]</scope>
    <source>
        <strain evidence="1">PDD-32b-74</strain>
    </source>
</reference>
<name>A0A244EW29_PSESX</name>
<evidence type="ECO:0000313" key="2">
    <source>
        <dbReference type="Proteomes" id="UP000195128"/>
    </source>
</evidence>
<accession>A0A244EW29</accession>
<sequence>MSGMNPHIHIPATRSWQADVAVDVCPLDQLMLRRSGLNSYGRYRTRYPLLTPALLQLLPKLLIGKVIDLHS</sequence>
<gene>
    <name evidence="1" type="ORF">BW686_04560</name>
</gene>
<organism evidence="1 2">
    <name type="scientific">Pseudomonas syringae</name>
    <dbReference type="NCBI Taxonomy" id="317"/>
    <lineage>
        <taxon>Bacteria</taxon>
        <taxon>Pseudomonadati</taxon>
        <taxon>Pseudomonadota</taxon>
        <taxon>Gammaproteobacteria</taxon>
        <taxon>Pseudomonadales</taxon>
        <taxon>Pseudomonadaceae</taxon>
        <taxon>Pseudomonas</taxon>
    </lineage>
</organism>
<protein>
    <submittedName>
        <fullName evidence="1">Uncharacterized protein</fullName>
    </submittedName>
</protein>
<dbReference type="Proteomes" id="UP000195128">
    <property type="component" value="Unassembled WGS sequence"/>
</dbReference>
<evidence type="ECO:0000313" key="1">
    <source>
        <dbReference type="EMBL" id="OUM08741.1"/>
    </source>
</evidence>
<dbReference type="AlphaFoldDB" id="A0A244EW29"/>
<proteinExistence type="predicted"/>
<comment type="caution">
    <text evidence="1">The sequence shown here is derived from an EMBL/GenBank/DDBJ whole genome shotgun (WGS) entry which is preliminary data.</text>
</comment>
<dbReference type="EMBL" id="MTSA01000003">
    <property type="protein sequence ID" value="OUM08741.1"/>
    <property type="molecule type" value="Genomic_DNA"/>
</dbReference>